<dbReference type="GeneTree" id="ENSGT00940000164961"/>
<dbReference type="CDD" id="cd01650">
    <property type="entry name" value="RT_nLTR_like"/>
    <property type="match status" value="1"/>
</dbReference>
<name>A0A3B3QL96_9TELE</name>
<accession>A0A3B3QL96</accession>
<feature type="signal peptide" evidence="2">
    <location>
        <begin position="1"/>
        <end position="20"/>
    </location>
</feature>
<organism evidence="4 5">
    <name type="scientific">Paramormyrops kingsleyae</name>
    <dbReference type="NCBI Taxonomy" id="1676925"/>
    <lineage>
        <taxon>Eukaryota</taxon>
        <taxon>Metazoa</taxon>
        <taxon>Chordata</taxon>
        <taxon>Craniata</taxon>
        <taxon>Vertebrata</taxon>
        <taxon>Euteleostomi</taxon>
        <taxon>Actinopterygii</taxon>
        <taxon>Neopterygii</taxon>
        <taxon>Teleostei</taxon>
        <taxon>Osteoglossocephala</taxon>
        <taxon>Osteoglossomorpha</taxon>
        <taxon>Osteoglossiformes</taxon>
        <taxon>Mormyridae</taxon>
        <taxon>Paramormyrops</taxon>
    </lineage>
</organism>
<evidence type="ECO:0000256" key="1">
    <source>
        <dbReference type="SAM" id="MobiDB-lite"/>
    </source>
</evidence>
<sequence length="373" mass="41053">VSGGGSSSWLLLFIVGGVLLTSPGDITQRWKEYFEDLLNPASDTSTHTAFETSEGTEPKGAGGDLPITGAEVARVVKELRGGRAPGGDEIRPEYLKALDVVGLSWLTRLLNSAWRSGTVPLDWQTGVVVPLFKKGDWRLFSNYRGITLLSLPGKVYSGVLERRVRSIVESRIQEEQCSFRPGRGTLDQLYSLARVLEGAWEFAYPVYMCFVDLEKGYDRVPQGALWGVLREYGVRGPLLWAIWFLYERSRSLVCIAGNKSDVFPVRVGLRQGCPLSSVLFIIFMDRISRRSQGVEGVQFGGLRIASLLFANDVILLASSAGDLQCAMGRFTGQATTWGPKQGGAPEGSQLHSASQRQICFICVFCFKVKIKVL</sequence>
<evidence type="ECO:0000259" key="3">
    <source>
        <dbReference type="PROSITE" id="PS50878"/>
    </source>
</evidence>
<dbReference type="PANTHER" id="PTHR47027">
    <property type="entry name" value="REVERSE TRANSCRIPTASE DOMAIN-CONTAINING PROTEIN"/>
    <property type="match status" value="1"/>
</dbReference>
<evidence type="ECO:0000313" key="5">
    <source>
        <dbReference type="Proteomes" id="UP000261540"/>
    </source>
</evidence>
<keyword evidence="2" id="KW-0732">Signal</keyword>
<protein>
    <recommendedName>
        <fullName evidence="3">Reverse transcriptase domain-containing protein</fullName>
    </recommendedName>
</protein>
<reference evidence="4" key="2">
    <citation type="submission" date="2025-09" db="UniProtKB">
        <authorList>
            <consortium name="Ensembl"/>
        </authorList>
    </citation>
    <scope>IDENTIFICATION</scope>
</reference>
<dbReference type="InterPro" id="IPR000477">
    <property type="entry name" value="RT_dom"/>
</dbReference>
<dbReference type="Ensembl" id="ENSPKIT00000030207.1">
    <property type="protein sequence ID" value="ENSPKIP00000006186.1"/>
    <property type="gene ID" value="ENSPKIG00000022569.1"/>
</dbReference>
<dbReference type="Proteomes" id="UP000261540">
    <property type="component" value="Unplaced"/>
</dbReference>
<dbReference type="PROSITE" id="PS50878">
    <property type="entry name" value="RT_POL"/>
    <property type="match status" value="1"/>
</dbReference>
<dbReference type="STRING" id="1676925.ENSPKIP00000006186"/>
<keyword evidence="5" id="KW-1185">Reference proteome</keyword>
<evidence type="ECO:0000256" key="2">
    <source>
        <dbReference type="SAM" id="SignalP"/>
    </source>
</evidence>
<proteinExistence type="predicted"/>
<feature type="domain" description="Reverse transcriptase" evidence="3">
    <location>
        <begin position="112"/>
        <end position="365"/>
    </location>
</feature>
<dbReference type="Pfam" id="PF00078">
    <property type="entry name" value="RVT_1"/>
    <property type="match status" value="1"/>
</dbReference>
<feature type="chain" id="PRO_5017236107" description="Reverse transcriptase domain-containing protein" evidence="2">
    <location>
        <begin position="21"/>
        <end position="373"/>
    </location>
</feature>
<evidence type="ECO:0000313" key="4">
    <source>
        <dbReference type="Ensembl" id="ENSPKIP00000006186.1"/>
    </source>
</evidence>
<reference evidence="4" key="1">
    <citation type="submission" date="2025-08" db="UniProtKB">
        <authorList>
            <consortium name="Ensembl"/>
        </authorList>
    </citation>
    <scope>IDENTIFICATION</scope>
</reference>
<dbReference type="AlphaFoldDB" id="A0A3B3QL96"/>
<feature type="region of interest" description="Disordered" evidence="1">
    <location>
        <begin position="44"/>
        <end position="64"/>
    </location>
</feature>
<dbReference type="InterPro" id="IPR043502">
    <property type="entry name" value="DNA/RNA_pol_sf"/>
</dbReference>
<dbReference type="PANTHER" id="PTHR47027:SF30">
    <property type="entry name" value="THAP-TYPE DOMAIN-CONTAINING PROTEIN"/>
    <property type="match status" value="1"/>
</dbReference>
<dbReference type="SUPFAM" id="SSF56672">
    <property type="entry name" value="DNA/RNA polymerases"/>
    <property type="match status" value="1"/>
</dbReference>
<feature type="compositionally biased region" description="Polar residues" evidence="1">
    <location>
        <begin position="44"/>
        <end position="55"/>
    </location>
</feature>